<dbReference type="Pfam" id="PF02413">
    <property type="entry name" value="Caudo_TAP"/>
    <property type="match status" value="1"/>
</dbReference>
<dbReference type="AlphaFoldDB" id="A0AAQ0BS83"/>
<sequence length="142" mass="15514">MSVIYAAFDTQRHICAFGDDQSMPEALPFIKISEDEQAWLLEGAANGKVMAVDDKERPILLDPAPPSPDQIRARNTAYRDWLLERASVALTPLQTAMLLGNATEAEKALARQWIVYARALKKVDLGVALPDWPAAPAIAGSN</sequence>
<dbReference type="EMBL" id="CP065600">
    <property type="protein sequence ID" value="QPQ91120.1"/>
    <property type="molecule type" value="Genomic_DNA"/>
</dbReference>
<reference evidence="2" key="2">
    <citation type="submission" date="2022-06" db="EMBL/GenBank/DDBJ databases">
        <title>Draft genome sequence of Burkholderia glumae strain GR20004 isolated from rice panicle showing bacterial panicle blight.</title>
        <authorList>
            <person name="Choi S.Y."/>
            <person name="Lee Y.H."/>
        </authorList>
    </citation>
    <scope>NUCLEOTIDE SEQUENCE</scope>
    <source>
        <strain evidence="2">GR20004</strain>
    </source>
</reference>
<evidence type="ECO:0000313" key="1">
    <source>
        <dbReference type="EMBL" id="QPQ91120.1"/>
    </source>
</evidence>
<evidence type="ECO:0000313" key="2">
    <source>
        <dbReference type="EMBL" id="USS42836.1"/>
    </source>
</evidence>
<accession>A0AAQ0BS83</accession>
<evidence type="ECO:0000313" key="4">
    <source>
        <dbReference type="Proteomes" id="UP001056386"/>
    </source>
</evidence>
<dbReference type="InterPro" id="IPR003458">
    <property type="entry name" value="Phage_T4_Gp38_tail_assem"/>
</dbReference>
<reference evidence="1 3" key="1">
    <citation type="submission" date="2020-12" db="EMBL/GenBank/DDBJ databases">
        <title>FDA dAtabase for Regulatory Grade micrObial Sequences (FDA-ARGOS): Supporting development and validation of Infectious Disease Dx tests.</title>
        <authorList>
            <person name="Minogue T."/>
            <person name="Wolcott M."/>
            <person name="Wasieloski L."/>
            <person name="Aguilar W."/>
            <person name="Moore D."/>
            <person name="Jaissle J."/>
            <person name="Tallon L."/>
            <person name="Sadzewicz L."/>
            <person name="Zhao X."/>
            <person name="Boylan J."/>
            <person name="Ott S."/>
            <person name="Bowen H."/>
            <person name="Vavikolanu K."/>
            <person name="Mehta A."/>
            <person name="Aluvathingal J."/>
            <person name="Nadendla S."/>
            <person name="Yan Y."/>
            <person name="Sichtig H."/>
        </authorList>
    </citation>
    <scope>NUCLEOTIDE SEQUENCE [LARGE SCALE GENOMIC DNA]</scope>
    <source>
        <strain evidence="1 3">FDAARGOS_949</strain>
    </source>
</reference>
<keyword evidence="4" id="KW-1185">Reference proteome</keyword>
<dbReference type="RefSeq" id="WP_015878174.1">
    <property type="nucleotide sequence ID" value="NZ_CP021075.1"/>
</dbReference>
<dbReference type="Proteomes" id="UP000594892">
    <property type="component" value="Chromosome 1"/>
</dbReference>
<name>A0AAQ0BS83_BURGL</name>
<dbReference type="EMBL" id="CP099583">
    <property type="protein sequence ID" value="USS42836.1"/>
    <property type="molecule type" value="Genomic_DNA"/>
</dbReference>
<protein>
    <submittedName>
        <fullName evidence="1">Tail fiber assembly protein</fullName>
    </submittedName>
</protein>
<proteinExistence type="predicted"/>
<organism evidence="1 3">
    <name type="scientific">Burkholderia glumae</name>
    <name type="common">Pseudomonas glumae</name>
    <dbReference type="NCBI Taxonomy" id="337"/>
    <lineage>
        <taxon>Bacteria</taxon>
        <taxon>Pseudomonadati</taxon>
        <taxon>Pseudomonadota</taxon>
        <taxon>Betaproteobacteria</taxon>
        <taxon>Burkholderiales</taxon>
        <taxon>Burkholderiaceae</taxon>
        <taxon>Burkholderia</taxon>
    </lineage>
</organism>
<gene>
    <name evidence="1" type="ORF">I6H06_05210</name>
    <name evidence="2" type="ORF">NFI99_11700</name>
</gene>
<dbReference type="GeneID" id="45698780"/>
<dbReference type="Proteomes" id="UP001056386">
    <property type="component" value="Chromosome 2"/>
</dbReference>
<evidence type="ECO:0000313" key="3">
    <source>
        <dbReference type="Proteomes" id="UP000594892"/>
    </source>
</evidence>